<dbReference type="AlphaFoldDB" id="A0A833X732"/>
<comment type="caution">
    <text evidence="3">The sequence shown here is derived from an EMBL/GenBank/DDBJ whole genome shotgun (WGS) entry which is preliminary data.</text>
</comment>
<evidence type="ECO:0000259" key="1">
    <source>
        <dbReference type="Pfam" id="PF00646"/>
    </source>
</evidence>
<dbReference type="EMBL" id="LIHL02000008">
    <property type="protein sequence ID" value="KAF5463027.1"/>
    <property type="molecule type" value="Genomic_DNA"/>
</dbReference>
<accession>A0A833X732</accession>
<proteinExistence type="predicted"/>
<dbReference type="Pfam" id="PF07734">
    <property type="entry name" value="FBA_1"/>
    <property type="match status" value="1"/>
</dbReference>
<dbReference type="SUPFAM" id="SSF81383">
    <property type="entry name" value="F-box domain"/>
    <property type="match status" value="1"/>
</dbReference>
<name>A0A833X732_JUGRE</name>
<dbReference type="InterPro" id="IPR050796">
    <property type="entry name" value="SCF_F-box_component"/>
</dbReference>
<evidence type="ECO:0000313" key="3">
    <source>
        <dbReference type="EMBL" id="KAF5463027.1"/>
    </source>
</evidence>
<dbReference type="InterPro" id="IPR036047">
    <property type="entry name" value="F-box-like_dom_sf"/>
</dbReference>
<dbReference type="Gramene" id="Jr08_17510_p1">
    <property type="protein sequence ID" value="cds.Jr08_17510_p1"/>
    <property type="gene ID" value="Jr08_17510"/>
</dbReference>
<organism evidence="3 4">
    <name type="scientific">Juglans regia</name>
    <name type="common">English walnut</name>
    <dbReference type="NCBI Taxonomy" id="51240"/>
    <lineage>
        <taxon>Eukaryota</taxon>
        <taxon>Viridiplantae</taxon>
        <taxon>Streptophyta</taxon>
        <taxon>Embryophyta</taxon>
        <taxon>Tracheophyta</taxon>
        <taxon>Spermatophyta</taxon>
        <taxon>Magnoliopsida</taxon>
        <taxon>eudicotyledons</taxon>
        <taxon>Gunneridae</taxon>
        <taxon>Pentapetalae</taxon>
        <taxon>rosids</taxon>
        <taxon>fabids</taxon>
        <taxon>Fagales</taxon>
        <taxon>Juglandaceae</taxon>
        <taxon>Juglans</taxon>
    </lineage>
</organism>
<feature type="domain" description="F-box" evidence="1">
    <location>
        <begin position="75"/>
        <end position="112"/>
    </location>
</feature>
<dbReference type="PANTHER" id="PTHR31672">
    <property type="entry name" value="BNACNNG10540D PROTEIN"/>
    <property type="match status" value="1"/>
</dbReference>
<protein>
    <submittedName>
        <fullName evidence="3">Uncharacterized protein</fullName>
    </submittedName>
</protein>
<dbReference type="NCBIfam" id="TIGR01640">
    <property type="entry name" value="F_box_assoc_1"/>
    <property type="match status" value="1"/>
</dbReference>
<evidence type="ECO:0000259" key="2">
    <source>
        <dbReference type="Pfam" id="PF07734"/>
    </source>
</evidence>
<feature type="domain" description="F-box associated beta-propeller type 1" evidence="2">
    <location>
        <begin position="163"/>
        <end position="395"/>
    </location>
</feature>
<evidence type="ECO:0000313" key="4">
    <source>
        <dbReference type="Proteomes" id="UP000619265"/>
    </source>
</evidence>
<dbReference type="Proteomes" id="UP000619265">
    <property type="component" value="Unassembled WGS sequence"/>
</dbReference>
<feature type="non-terminal residue" evidence="3">
    <location>
        <position position="1"/>
    </location>
</feature>
<sequence>VRMKRITELSFFLSEKQSFLSFRETELSFFLSFFPRNRAFFLSEICSVCFICNMFSFNREHMGYVYTGSSISTKFPSHMVHDILFLLPVKSLLRFQCLSDHYRALINSQYFITKHLESSKVRERALITFECDIVRPDCGWVPFHNDDHFGRAVQLYYPLPLRHRQIQLVDYSNGLVTLHDSHNVIIIWNPLIRRYKQLPFEPIENLYGSNAHYLPSLAFGHDILRDDYKIFRIVQFKERRVDGLTSEVKIYSLRAHSWKRINDEWPTKFFSVISDAASLNGVLHWLVGPFALEDKEEILISFDLATDKFGEHTIPIQQDDESNVNLGVLENWLCVCQNYATHSHFWVMKEYGVESSWTRLYTVSLIGVAEPSMTERCKPLALSRNGEKVLMQLDDNKPFWYNMKEKRNEKARLSRLPCWFETAICVGSLVLLDGDR</sequence>
<dbReference type="PANTHER" id="PTHR31672:SF13">
    <property type="entry name" value="F-BOX PROTEIN CPR30-LIKE"/>
    <property type="match status" value="1"/>
</dbReference>
<reference evidence="3" key="1">
    <citation type="submission" date="2015-10" db="EMBL/GenBank/DDBJ databases">
        <authorList>
            <person name="Martinez-Garcia P.J."/>
            <person name="Crepeau M.W."/>
            <person name="Puiu D."/>
            <person name="Gonzalez-Ibeas D."/>
            <person name="Whalen J."/>
            <person name="Stevens K."/>
            <person name="Paul R."/>
            <person name="Butterfield T."/>
            <person name="Britton M."/>
            <person name="Reagan R."/>
            <person name="Chakraborty S."/>
            <person name="Walawage S.L."/>
            <person name="Vasquez-Gross H.A."/>
            <person name="Cardeno C."/>
            <person name="Famula R."/>
            <person name="Pratt K."/>
            <person name="Kuruganti S."/>
            <person name="Aradhya M.K."/>
            <person name="Leslie C.A."/>
            <person name="Dandekar A.M."/>
            <person name="Salzberg S.L."/>
            <person name="Wegrzyn J.L."/>
            <person name="Langley C.H."/>
            <person name="Neale D.B."/>
        </authorList>
    </citation>
    <scope>NUCLEOTIDE SEQUENCE</scope>
    <source>
        <tissue evidence="3">Leaves</tissue>
    </source>
</reference>
<dbReference type="Pfam" id="PF00646">
    <property type="entry name" value="F-box"/>
    <property type="match status" value="1"/>
</dbReference>
<dbReference type="InterPro" id="IPR001810">
    <property type="entry name" value="F-box_dom"/>
</dbReference>
<gene>
    <name evidence="3" type="ORF">F2P56_018979</name>
</gene>
<dbReference type="InterPro" id="IPR006527">
    <property type="entry name" value="F-box-assoc_dom_typ1"/>
</dbReference>
<reference evidence="3" key="2">
    <citation type="submission" date="2020-03" db="EMBL/GenBank/DDBJ databases">
        <title>Walnut 2.0.</title>
        <authorList>
            <person name="Marrano A."/>
            <person name="Britton M."/>
            <person name="Zimin A.V."/>
            <person name="Zaini P.A."/>
            <person name="Workman R."/>
            <person name="Puiu D."/>
            <person name="Bianco L."/>
            <person name="Allen B.J."/>
            <person name="Troggio M."/>
            <person name="Leslie C.A."/>
            <person name="Timp W."/>
            <person name="Dendekar A."/>
            <person name="Salzberg S.L."/>
            <person name="Neale D.B."/>
        </authorList>
    </citation>
    <scope>NUCLEOTIDE SEQUENCE</scope>
    <source>
        <tissue evidence="3">Leaves</tissue>
    </source>
</reference>
<dbReference type="InterPro" id="IPR017451">
    <property type="entry name" value="F-box-assoc_interact_dom"/>
</dbReference>